<accession>A0A1L9QUB5</accession>
<organism evidence="1 2">
    <name type="scientific">Roseofilum reptotaenium AO1-A</name>
    <dbReference type="NCBI Taxonomy" id="1925591"/>
    <lineage>
        <taxon>Bacteria</taxon>
        <taxon>Bacillati</taxon>
        <taxon>Cyanobacteriota</taxon>
        <taxon>Cyanophyceae</taxon>
        <taxon>Desertifilales</taxon>
        <taxon>Desertifilaceae</taxon>
        <taxon>Roseofilum</taxon>
    </lineage>
</organism>
<reference evidence="1" key="1">
    <citation type="submission" date="2016-10" db="EMBL/GenBank/DDBJ databases">
        <title>CRISPR-Cas defence system in Roseofilum reptotaenium: evidence of a bacteriophage-cyanobacterium arms race in the coral black band disease.</title>
        <authorList>
            <person name="Buerger P."/>
            <person name="Wood-Charlson E.M."/>
            <person name="Weynberg K.D."/>
            <person name="Willis B."/>
            <person name="Van Oppen M.J."/>
        </authorList>
    </citation>
    <scope>NUCLEOTIDE SEQUENCE [LARGE SCALE GENOMIC DNA]</scope>
    <source>
        <strain evidence="1">AO1-A</strain>
    </source>
</reference>
<dbReference type="AlphaFoldDB" id="A0A1L9QUB5"/>
<sequence length="65" mass="7283">MCILASERLLEELRAKPDEACEYTGVYQLAKINQTGIIAINQLPEIPETLWLRLLGKGGTQKRAI</sequence>
<dbReference type="STRING" id="1925591.BI308_06595"/>
<name>A0A1L9QUB5_9CYAN</name>
<gene>
    <name evidence="1" type="ORF">BI308_06595</name>
</gene>
<evidence type="ECO:0000313" key="1">
    <source>
        <dbReference type="EMBL" id="OJJ26280.1"/>
    </source>
</evidence>
<protein>
    <submittedName>
        <fullName evidence="1">Uncharacterized protein</fullName>
    </submittedName>
</protein>
<dbReference type="EMBL" id="MLAW01000008">
    <property type="protein sequence ID" value="OJJ26280.1"/>
    <property type="molecule type" value="Genomic_DNA"/>
</dbReference>
<keyword evidence="2" id="KW-1185">Reference proteome</keyword>
<evidence type="ECO:0000313" key="2">
    <source>
        <dbReference type="Proteomes" id="UP000183940"/>
    </source>
</evidence>
<comment type="caution">
    <text evidence="1">The sequence shown here is derived from an EMBL/GenBank/DDBJ whole genome shotgun (WGS) entry which is preliminary data.</text>
</comment>
<dbReference type="Proteomes" id="UP000183940">
    <property type="component" value="Unassembled WGS sequence"/>
</dbReference>
<proteinExistence type="predicted"/>